<evidence type="ECO:0000313" key="2">
    <source>
        <dbReference type="Proteomes" id="UP001140087"/>
    </source>
</evidence>
<reference evidence="1" key="1">
    <citation type="submission" date="2022-07" db="EMBL/GenBank/DDBJ databases">
        <title>Phylogenomic reconstructions and comparative analyses of Kickxellomycotina fungi.</title>
        <authorList>
            <person name="Reynolds N.K."/>
            <person name="Stajich J.E."/>
            <person name="Barry K."/>
            <person name="Grigoriev I.V."/>
            <person name="Crous P."/>
            <person name="Smith M.E."/>
        </authorList>
    </citation>
    <scope>NUCLEOTIDE SEQUENCE</scope>
    <source>
        <strain evidence="1">BCRC 34780</strain>
    </source>
</reference>
<dbReference type="EMBL" id="JANBUN010000550">
    <property type="protein sequence ID" value="KAJ2802913.1"/>
    <property type="molecule type" value="Genomic_DNA"/>
</dbReference>
<name>A0ACC1L8C9_9FUNG</name>
<dbReference type="Proteomes" id="UP001140087">
    <property type="component" value="Unassembled WGS sequence"/>
</dbReference>
<gene>
    <name evidence="1" type="ORF">H4R21_002231</name>
</gene>
<organism evidence="1 2">
    <name type="scientific">Coemansia helicoidea</name>
    <dbReference type="NCBI Taxonomy" id="1286919"/>
    <lineage>
        <taxon>Eukaryota</taxon>
        <taxon>Fungi</taxon>
        <taxon>Fungi incertae sedis</taxon>
        <taxon>Zoopagomycota</taxon>
        <taxon>Kickxellomycotina</taxon>
        <taxon>Kickxellomycetes</taxon>
        <taxon>Kickxellales</taxon>
        <taxon>Kickxellaceae</taxon>
        <taxon>Coemansia</taxon>
    </lineage>
</organism>
<evidence type="ECO:0000313" key="1">
    <source>
        <dbReference type="EMBL" id="KAJ2802913.1"/>
    </source>
</evidence>
<protein>
    <submittedName>
        <fullName evidence="1">Uncharacterized protein</fullName>
    </submittedName>
</protein>
<accession>A0ACC1L8C9</accession>
<sequence length="179" mass="19773">MLLCDLPADILALMLGRCLVATSNAADDLKRNLALLAVCRLWRRLAAPLVYNCAIVNYDEGPKRKPGPPTRSPVVAVPTDVAVKTNLDLIAMVGCARAVKQARVNVSYLVNPFPGWREVVRRMHAVANKWRVAELVVSMCPDGFQFDRDHEVMAKYADDIAEIGDALAALMPEVTRLEY</sequence>
<feature type="non-terminal residue" evidence="1">
    <location>
        <position position="179"/>
    </location>
</feature>
<keyword evidence="2" id="KW-1185">Reference proteome</keyword>
<proteinExistence type="predicted"/>
<comment type="caution">
    <text evidence="1">The sequence shown here is derived from an EMBL/GenBank/DDBJ whole genome shotgun (WGS) entry which is preliminary data.</text>
</comment>